<keyword evidence="2 9" id="KW-0489">Methyltransferase</keyword>
<evidence type="ECO:0000256" key="10">
    <source>
        <dbReference type="RuleBase" id="RU000416"/>
    </source>
</evidence>
<dbReference type="InterPro" id="IPR050390">
    <property type="entry name" value="C5-Methyltransferase"/>
</dbReference>
<evidence type="ECO:0000256" key="3">
    <source>
        <dbReference type="ARBA" id="ARBA00022679"/>
    </source>
</evidence>
<name>A0AAW0DB80_9AGAR</name>
<evidence type="ECO:0000256" key="7">
    <source>
        <dbReference type="ARBA" id="ARBA00023242"/>
    </source>
</evidence>
<proteinExistence type="inferred from homology"/>
<dbReference type="PROSITE" id="PS00094">
    <property type="entry name" value="C5_MTASE_1"/>
    <property type="match status" value="1"/>
</dbReference>
<keyword evidence="15" id="KW-1185">Reference proteome</keyword>
<dbReference type="Pfam" id="PF01426">
    <property type="entry name" value="BAH"/>
    <property type="match status" value="1"/>
</dbReference>
<accession>A0AAW0DB80</accession>
<evidence type="ECO:0000313" key="14">
    <source>
        <dbReference type="EMBL" id="KAK7048461.1"/>
    </source>
</evidence>
<evidence type="ECO:0000256" key="4">
    <source>
        <dbReference type="ARBA" id="ARBA00022691"/>
    </source>
</evidence>
<dbReference type="InterPro" id="IPR029063">
    <property type="entry name" value="SAM-dependent_MTases_sf"/>
</dbReference>
<dbReference type="InterPro" id="IPR001525">
    <property type="entry name" value="C5_MeTfrase"/>
</dbReference>
<keyword evidence="5" id="KW-0677">Repeat</keyword>
<comment type="subcellular location">
    <subcellularLocation>
        <location evidence="1">Nucleus</location>
    </subcellularLocation>
</comment>
<dbReference type="Pfam" id="PF00145">
    <property type="entry name" value="DNA_methylase"/>
    <property type="match status" value="1"/>
</dbReference>
<dbReference type="Gene3D" id="3.40.50.150">
    <property type="entry name" value="Vaccinia Virus protein VP39"/>
    <property type="match status" value="1"/>
</dbReference>
<dbReference type="PANTHER" id="PTHR10629:SF52">
    <property type="entry name" value="DNA (CYTOSINE-5)-METHYLTRANSFERASE 1"/>
    <property type="match status" value="1"/>
</dbReference>
<dbReference type="SUPFAM" id="SSF53335">
    <property type="entry name" value="S-adenosyl-L-methionine-dependent methyltransferases"/>
    <property type="match status" value="1"/>
</dbReference>
<keyword evidence="4 9" id="KW-0949">S-adenosyl-L-methionine</keyword>
<feature type="domain" description="BAH" evidence="13">
    <location>
        <begin position="392"/>
        <end position="533"/>
    </location>
</feature>
<dbReference type="GO" id="GO:0032259">
    <property type="term" value="P:methylation"/>
    <property type="evidence" value="ECO:0007669"/>
    <property type="project" value="UniProtKB-KW"/>
</dbReference>
<feature type="domain" description="BAH" evidence="13">
    <location>
        <begin position="582"/>
        <end position="707"/>
    </location>
</feature>
<gene>
    <name evidence="14" type="ORF">R3P38DRAFT_2869550</name>
</gene>
<dbReference type="GO" id="GO:0003682">
    <property type="term" value="F:chromatin binding"/>
    <property type="evidence" value="ECO:0007669"/>
    <property type="project" value="InterPro"/>
</dbReference>
<dbReference type="GO" id="GO:0044027">
    <property type="term" value="P:negative regulation of gene expression via chromosomal CpG island methylation"/>
    <property type="evidence" value="ECO:0007669"/>
    <property type="project" value="TreeGrafter"/>
</dbReference>
<evidence type="ECO:0000256" key="11">
    <source>
        <dbReference type="RuleBase" id="RU000417"/>
    </source>
</evidence>
<dbReference type="GO" id="GO:0003886">
    <property type="term" value="F:DNA (cytosine-5-)-methyltransferase activity"/>
    <property type="evidence" value="ECO:0007669"/>
    <property type="project" value="UniProtKB-EC"/>
</dbReference>
<dbReference type="InterPro" id="IPR022702">
    <property type="entry name" value="Cytosine_MeTrfase1_RFD"/>
</dbReference>
<dbReference type="GO" id="GO:0006346">
    <property type="term" value="P:DNA methylation-dependent constitutive heterochromatin formation"/>
    <property type="evidence" value="ECO:0007669"/>
    <property type="project" value="InterPro"/>
</dbReference>
<dbReference type="InterPro" id="IPR001025">
    <property type="entry name" value="BAH_dom"/>
</dbReference>
<feature type="region of interest" description="Disordered" evidence="12">
    <location>
        <begin position="1"/>
        <end position="120"/>
    </location>
</feature>
<dbReference type="Proteomes" id="UP001362999">
    <property type="component" value="Unassembled WGS sequence"/>
</dbReference>
<feature type="compositionally biased region" description="Acidic residues" evidence="12">
    <location>
        <begin position="98"/>
        <end position="115"/>
    </location>
</feature>
<dbReference type="GO" id="GO:0005634">
    <property type="term" value="C:nucleus"/>
    <property type="evidence" value="ECO:0007669"/>
    <property type="project" value="UniProtKB-SubCell"/>
</dbReference>
<dbReference type="Gene3D" id="2.30.30.490">
    <property type="match status" value="2"/>
</dbReference>
<dbReference type="Gene3D" id="3.90.120.10">
    <property type="entry name" value="DNA Methylase, subunit A, domain 2"/>
    <property type="match status" value="1"/>
</dbReference>
<keyword evidence="6" id="KW-0238">DNA-binding</keyword>
<dbReference type="PROSITE" id="PS51679">
    <property type="entry name" value="SAM_MT_C5"/>
    <property type="match status" value="1"/>
</dbReference>
<reference evidence="14 15" key="1">
    <citation type="journal article" date="2024" name="J Genomics">
        <title>Draft genome sequencing and assembly of Favolaschia claudopus CIRM-BRFM 2984 isolated from oak limbs.</title>
        <authorList>
            <person name="Navarro D."/>
            <person name="Drula E."/>
            <person name="Chaduli D."/>
            <person name="Cazenave R."/>
            <person name="Ahrendt S."/>
            <person name="Wang J."/>
            <person name="Lipzen A."/>
            <person name="Daum C."/>
            <person name="Barry K."/>
            <person name="Grigoriev I.V."/>
            <person name="Favel A."/>
            <person name="Rosso M.N."/>
            <person name="Martin F."/>
        </authorList>
    </citation>
    <scope>NUCLEOTIDE SEQUENCE [LARGE SCALE GENOMIC DNA]</scope>
    <source>
        <strain evidence="14 15">CIRM-BRFM 2984</strain>
    </source>
</reference>
<comment type="similarity">
    <text evidence="9 10">Belongs to the class I-like SAM-binding methyltransferase superfamily. C5-methyltransferase family.</text>
</comment>
<dbReference type="PROSITE" id="PS51038">
    <property type="entry name" value="BAH"/>
    <property type="match status" value="2"/>
</dbReference>
<evidence type="ECO:0000256" key="8">
    <source>
        <dbReference type="PIRSR" id="PIRSR037404-1"/>
    </source>
</evidence>
<dbReference type="CDD" id="cd04370">
    <property type="entry name" value="BAH"/>
    <property type="match status" value="1"/>
</dbReference>
<comment type="caution">
    <text evidence="14">The sequence shown here is derived from an EMBL/GenBank/DDBJ whole genome shotgun (WGS) entry which is preliminary data.</text>
</comment>
<evidence type="ECO:0000256" key="5">
    <source>
        <dbReference type="ARBA" id="ARBA00022737"/>
    </source>
</evidence>
<dbReference type="Pfam" id="PF12047">
    <property type="entry name" value="DNMT1-RFD"/>
    <property type="match status" value="1"/>
</dbReference>
<protein>
    <recommendedName>
        <fullName evidence="11">Cytosine-specific methyltransferase</fullName>
        <ecNumber evidence="11">2.1.1.37</ecNumber>
    </recommendedName>
</protein>
<dbReference type="PANTHER" id="PTHR10629">
    <property type="entry name" value="CYTOSINE-SPECIFIC METHYLTRANSFERASE"/>
    <property type="match status" value="1"/>
</dbReference>
<keyword evidence="3 9" id="KW-0808">Transferase</keyword>
<dbReference type="EMBL" id="JAWWNJ010000009">
    <property type="protein sequence ID" value="KAK7048461.1"/>
    <property type="molecule type" value="Genomic_DNA"/>
</dbReference>
<feature type="active site" evidence="8 9">
    <location>
        <position position="837"/>
    </location>
</feature>
<keyword evidence="7" id="KW-0539">Nucleus</keyword>
<feature type="compositionally biased region" description="Acidic residues" evidence="12">
    <location>
        <begin position="71"/>
        <end position="83"/>
    </location>
</feature>
<evidence type="ECO:0000259" key="13">
    <source>
        <dbReference type="PROSITE" id="PS51038"/>
    </source>
</evidence>
<evidence type="ECO:0000256" key="12">
    <source>
        <dbReference type="SAM" id="MobiDB-lite"/>
    </source>
</evidence>
<dbReference type="SMART" id="SM00439">
    <property type="entry name" value="BAH"/>
    <property type="match status" value="1"/>
</dbReference>
<dbReference type="InterPro" id="IPR018117">
    <property type="entry name" value="C5_DNA_meth_AS"/>
</dbReference>
<evidence type="ECO:0000256" key="6">
    <source>
        <dbReference type="ARBA" id="ARBA00023125"/>
    </source>
</evidence>
<dbReference type="AlphaFoldDB" id="A0AAW0DB80"/>
<dbReference type="InterPro" id="IPR043151">
    <property type="entry name" value="BAH_sf"/>
</dbReference>
<sequence length="1222" mass="138031">MVGSRPKPYVLVPPRKNLDRTASQPHPGPSRKRAAEEGPSDSSPPKKAKTGNVAAQPLATNSRDRTSSLVQEEEIFDTEEELDASVTISGDHAPSPGQEEEEQFQCAEEELELGDDDAKPKDRIRTLTNFSIYEGSHMVSANELLGEILSHSFTASGLAKRRFQDSDGSTNSEEGDDSEDDDFAQFVEDLDIIEFNIHHVENDEIDPDIYIRTKRSWYILDTPSPLYKPHFILLQLQHAYTHQIVLAAQRNGRTTLSKFIESLEAPLSAKELKSVEIVDYVQASLPAIAQDYRKRNILNAPLIKALQTAQFTEHLQIKGSVAFVTPVVGRVVTPHLSCKMTIIGQDSIAHDLPVDELLEDSDLSYHDEPTSMHFEDSLGKPGYYETAVIDGVKYHRGDIVSVNPGDDKDRQRAERAILSADFCRNSYARNVWFIQIQYFLNAKGSRGESVKKLHGIWLAHGSDTLLQEVNHSQELFVLDECEDIHVSSIFRKCNVRVLGPGEPEPPDVGSGESTSYFTRLCWDSEEYAFKDPPTLKERMRVIDLLDEHTPCVNCGFKAEEELRCKLEPLGPDIPNGFTQYGYDYHSGDFVYIKPEMALPSPLHIGQIIQIEGLTSGKLQERNIRCTIQYFERYTAESMDVQDERRLYRTCTIKRHRVKDLDGVCWVKHIPKDDSSAIEKWIDADLGLDRFYTNTCQERNGTIIPESELTFNTSTCHYCIEKHEQDAEAGGYDLRNGPIAALDVFAGAGGLSEGMRQTGSFETKWAIENQSSACKTFEANHPGATVMNADVNDVVKYIVDRKEGKATTPLRSASGHIIPDKDIPRPNEVDFIGGGSPCQPFSGLNHLRFKGEDLRTTLPFTMLGLVEILQPDYALLENVAGFMSFTLSRNERRIEMAAVKLFCRALMAIGYQVRFKVLQAGQYGAPQDRERLIFLAAKCGKKLPDFPRPTHAFQRVRKWKIPLRKRDRILPPTSSRTDGHDHRYAPHPPVTVKAAISDLPAFEWINPHTIIPKTKEDDMEQEERRRSGIKQCHVSTSPVGFLGPTAFVKCASTRFQRMMRRQDDLVDMHITPVFGSSFIESITMVPLRGWSNHRFLPPDLLRRRMKREEEKGVYFGRLHEDSYFMTAMTCLKPYKKNAYHLHPWCKRSLSLREMARAQGFRDGYALHSTASTPAKQLQDYLTQIGNAVPIPLAAALGRSIRAAAVHDWLDRLPKRRESSVVLD</sequence>
<dbReference type="PRINTS" id="PR00105">
    <property type="entry name" value="C5METTRFRASE"/>
</dbReference>
<evidence type="ECO:0000313" key="15">
    <source>
        <dbReference type="Proteomes" id="UP001362999"/>
    </source>
</evidence>
<dbReference type="EC" id="2.1.1.37" evidence="11"/>
<evidence type="ECO:0000256" key="9">
    <source>
        <dbReference type="PROSITE-ProRule" id="PRU01016"/>
    </source>
</evidence>
<comment type="catalytic activity">
    <reaction evidence="11">
        <text>a 2'-deoxycytidine in DNA + S-adenosyl-L-methionine = a 5-methyl-2'-deoxycytidine in DNA + S-adenosyl-L-homocysteine + H(+)</text>
        <dbReference type="Rhea" id="RHEA:13681"/>
        <dbReference type="Rhea" id="RHEA-COMP:11369"/>
        <dbReference type="Rhea" id="RHEA-COMP:11370"/>
        <dbReference type="ChEBI" id="CHEBI:15378"/>
        <dbReference type="ChEBI" id="CHEBI:57856"/>
        <dbReference type="ChEBI" id="CHEBI:59789"/>
        <dbReference type="ChEBI" id="CHEBI:85452"/>
        <dbReference type="ChEBI" id="CHEBI:85454"/>
        <dbReference type="EC" id="2.1.1.37"/>
    </reaction>
</comment>
<dbReference type="NCBIfam" id="TIGR00675">
    <property type="entry name" value="dcm"/>
    <property type="match status" value="1"/>
</dbReference>
<evidence type="ECO:0000256" key="1">
    <source>
        <dbReference type="ARBA" id="ARBA00004123"/>
    </source>
</evidence>
<dbReference type="GO" id="GO:0003677">
    <property type="term" value="F:DNA binding"/>
    <property type="evidence" value="ECO:0007669"/>
    <property type="project" value="UniProtKB-KW"/>
</dbReference>
<evidence type="ECO:0000256" key="2">
    <source>
        <dbReference type="ARBA" id="ARBA00022603"/>
    </source>
</evidence>
<organism evidence="14 15">
    <name type="scientific">Favolaschia claudopus</name>
    <dbReference type="NCBI Taxonomy" id="2862362"/>
    <lineage>
        <taxon>Eukaryota</taxon>
        <taxon>Fungi</taxon>
        <taxon>Dikarya</taxon>
        <taxon>Basidiomycota</taxon>
        <taxon>Agaricomycotina</taxon>
        <taxon>Agaricomycetes</taxon>
        <taxon>Agaricomycetidae</taxon>
        <taxon>Agaricales</taxon>
        <taxon>Marasmiineae</taxon>
        <taxon>Mycenaceae</taxon>
        <taxon>Favolaschia</taxon>
    </lineage>
</organism>